<name>A0ACC3D7N4_9PEZI</name>
<evidence type="ECO:0000313" key="2">
    <source>
        <dbReference type="Proteomes" id="UP001186974"/>
    </source>
</evidence>
<keyword evidence="2" id="KW-1185">Reference proteome</keyword>
<dbReference type="Proteomes" id="UP001186974">
    <property type="component" value="Unassembled WGS sequence"/>
</dbReference>
<organism evidence="1 2">
    <name type="scientific">Coniosporium uncinatum</name>
    <dbReference type="NCBI Taxonomy" id="93489"/>
    <lineage>
        <taxon>Eukaryota</taxon>
        <taxon>Fungi</taxon>
        <taxon>Dikarya</taxon>
        <taxon>Ascomycota</taxon>
        <taxon>Pezizomycotina</taxon>
        <taxon>Dothideomycetes</taxon>
        <taxon>Dothideomycetes incertae sedis</taxon>
        <taxon>Coniosporium</taxon>
    </lineage>
</organism>
<sequence>MGGRKDSRRNRKKDMLAPRTTDGRVEKQGELEQKRKDRARRSAEMAARKCVTCEELGHGFKSCENTCVHCKTKNHPKRVCTLNEDSIKLKYAVAVSKRGKTETVESDASRLVMPKAEPYMEAVQASTGASAAGTMLGAREQELLSTIARLESENAQLQANLDELYGQTRARIAELEASQASAKVKIEEPEET</sequence>
<gene>
    <name evidence="1" type="ORF">LTS18_002888</name>
</gene>
<comment type="caution">
    <text evidence="1">The sequence shown here is derived from an EMBL/GenBank/DDBJ whole genome shotgun (WGS) entry which is preliminary data.</text>
</comment>
<protein>
    <submittedName>
        <fullName evidence="1">Uncharacterized protein</fullName>
    </submittedName>
</protein>
<evidence type="ECO:0000313" key="1">
    <source>
        <dbReference type="EMBL" id="KAK3063028.1"/>
    </source>
</evidence>
<accession>A0ACC3D7N4</accession>
<reference evidence="1" key="1">
    <citation type="submission" date="2024-09" db="EMBL/GenBank/DDBJ databases">
        <title>Black Yeasts Isolated from many extreme environments.</title>
        <authorList>
            <person name="Coleine C."/>
            <person name="Stajich J.E."/>
            <person name="Selbmann L."/>
        </authorList>
    </citation>
    <scope>NUCLEOTIDE SEQUENCE</scope>
    <source>
        <strain evidence="1">CCFEE 5737</strain>
    </source>
</reference>
<dbReference type="EMBL" id="JAWDJW010007024">
    <property type="protein sequence ID" value="KAK3063028.1"/>
    <property type="molecule type" value="Genomic_DNA"/>
</dbReference>
<proteinExistence type="predicted"/>